<dbReference type="Pfam" id="PF01112">
    <property type="entry name" value="Asparaginase_2"/>
    <property type="match status" value="1"/>
</dbReference>
<dbReference type="PANTHER" id="PTHR10188">
    <property type="entry name" value="L-ASPARAGINASE"/>
    <property type="match status" value="1"/>
</dbReference>
<evidence type="ECO:0000256" key="3">
    <source>
        <dbReference type="ARBA" id="ARBA00022813"/>
    </source>
</evidence>
<dbReference type="AlphaFoldDB" id="A0A7H0VHN0"/>
<evidence type="ECO:0000256" key="1">
    <source>
        <dbReference type="ARBA" id="ARBA00022670"/>
    </source>
</evidence>
<feature type="binding site" evidence="6">
    <location>
        <begin position="244"/>
        <end position="247"/>
    </location>
    <ligand>
        <name>substrate</name>
    </ligand>
</feature>
<dbReference type="EMBL" id="CP060139">
    <property type="protein sequence ID" value="QNR25228.1"/>
    <property type="molecule type" value="Genomic_DNA"/>
</dbReference>
<evidence type="ECO:0000256" key="7">
    <source>
        <dbReference type="PIRSR" id="PIRSR600246-3"/>
    </source>
</evidence>
<accession>A0A7H0VHN0</accession>
<sequence length="330" mass="34638">MKGSHLLTCLALILSSWASAQQYSIIIHGGAGNGLKPENYTEVQKAAFHAGLNRALAVGDSALNAGTAGPEVVSLVLQVLENDTLFNAGRGAVLTYEGKASMDASIMDGASGEAGAVAGISCIKNPITAALAVLRYSDHVLLSGSGADDFAQLHGGICVDPNYFLINSNLKVLRKIRGDQGALDSLIDHKMGTVGCVVRDREGNIAAGTSTGGLMAKKYGRIGDSPIIGAGTYADNASVGVSCTGHGEYFIRNVIAYQLAARYLYLKEGGQEAADYMIHDLLSGQKAFGGLIGIDAKGEFFYAFNTVGMLRGFKREGEAAQTYIFDLQER</sequence>
<dbReference type="Gene3D" id="3.60.20.30">
    <property type="entry name" value="(Glycosyl)asparaginase"/>
    <property type="match status" value="1"/>
</dbReference>
<dbReference type="FunFam" id="3.60.20.30:FF:000001">
    <property type="entry name" value="Isoaspartyl peptidase/L-asparaginase"/>
    <property type="match status" value="1"/>
</dbReference>
<evidence type="ECO:0000256" key="6">
    <source>
        <dbReference type="PIRSR" id="PIRSR600246-2"/>
    </source>
</evidence>
<dbReference type="PANTHER" id="PTHR10188:SF6">
    <property type="entry name" value="N(4)-(BETA-N-ACETYLGLUCOSAMINYL)-L-ASPARAGINASE"/>
    <property type="match status" value="1"/>
</dbReference>
<evidence type="ECO:0000313" key="10">
    <source>
        <dbReference type="Proteomes" id="UP000516305"/>
    </source>
</evidence>
<dbReference type="InterPro" id="IPR000246">
    <property type="entry name" value="Peptidase_T2"/>
</dbReference>
<reference evidence="9 10" key="1">
    <citation type="submission" date="2020-08" db="EMBL/GenBank/DDBJ databases">
        <title>Croceimicrobium hydrocarbonivorans gen. nov., sp. nov., a novel marine bacterium isolated from a bacterial consortium that degrades polyethylene terephthalate.</title>
        <authorList>
            <person name="Liu R."/>
        </authorList>
    </citation>
    <scope>NUCLEOTIDE SEQUENCE [LARGE SCALE GENOMIC DNA]</scope>
    <source>
        <strain evidence="9 10">A20-9</strain>
    </source>
</reference>
<protein>
    <recommendedName>
        <fullName evidence="4">Isoaspartyl peptidase</fullName>
    </recommendedName>
</protein>
<dbReference type="CDD" id="cd04701">
    <property type="entry name" value="Asparaginase_2"/>
    <property type="match status" value="1"/>
</dbReference>
<dbReference type="GO" id="GO:0008233">
    <property type="term" value="F:peptidase activity"/>
    <property type="evidence" value="ECO:0007669"/>
    <property type="project" value="UniProtKB-KW"/>
</dbReference>
<feature type="chain" id="PRO_5028985046" description="Isoaspartyl peptidase" evidence="8">
    <location>
        <begin position="21"/>
        <end position="330"/>
    </location>
</feature>
<keyword evidence="8" id="KW-0732">Signal</keyword>
<proteinExistence type="predicted"/>
<keyword evidence="3" id="KW-0068">Autocatalytic cleavage</keyword>
<dbReference type="SUPFAM" id="SSF56235">
    <property type="entry name" value="N-terminal nucleophile aminohydrolases (Ntn hydrolases)"/>
    <property type="match status" value="1"/>
</dbReference>
<dbReference type="Proteomes" id="UP000516305">
    <property type="component" value="Chromosome"/>
</dbReference>
<keyword evidence="1" id="KW-0645">Protease</keyword>
<feature type="active site" description="Nucleophile" evidence="5">
    <location>
        <position position="193"/>
    </location>
</feature>
<dbReference type="KEGG" id="chyd:H4K34_05140"/>
<evidence type="ECO:0000313" key="9">
    <source>
        <dbReference type="EMBL" id="QNR25228.1"/>
    </source>
</evidence>
<keyword evidence="2" id="KW-0378">Hydrolase</keyword>
<evidence type="ECO:0000256" key="5">
    <source>
        <dbReference type="PIRSR" id="PIRSR600246-1"/>
    </source>
</evidence>
<name>A0A7H0VHN0_9FLAO</name>
<dbReference type="InterPro" id="IPR029055">
    <property type="entry name" value="Ntn_hydrolases_N"/>
</dbReference>
<feature type="signal peptide" evidence="8">
    <location>
        <begin position="1"/>
        <end position="20"/>
    </location>
</feature>
<dbReference type="RefSeq" id="WP_210759754.1">
    <property type="nucleotide sequence ID" value="NZ_CP060139.1"/>
</dbReference>
<keyword evidence="10" id="KW-1185">Reference proteome</keyword>
<evidence type="ECO:0000256" key="2">
    <source>
        <dbReference type="ARBA" id="ARBA00022801"/>
    </source>
</evidence>
<dbReference type="GO" id="GO:0016811">
    <property type="term" value="F:hydrolase activity, acting on carbon-nitrogen (but not peptide) bonds, in linear amides"/>
    <property type="evidence" value="ECO:0007669"/>
    <property type="project" value="UniProtKB-ARBA"/>
</dbReference>
<gene>
    <name evidence="9" type="ORF">H4K34_05140</name>
</gene>
<evidence type="ECO:0000256" key="4">
    <source>
        <dbReference type="ARBA" id="ARBA00069124"/>
    </source>
</evidence>
<dbReference type="GO" id="GO:0006508">
    <property type="term" value="P:proteolysis"/>
    <property type="evidence" value="ECO:0007669"/>
    <property type="project" value="UniProtKB-KW"/>
</dbReference>
<feature type="site" description="Cleavage; by autolysis" evidence="7">
    <location>
        <begin position="192"/>
        <end position="193"/>
    </location>
</feature>
<evidence type="ECO:0000256" key="8">
    <source>
        <dbReference type="SAM" id="SignalP"/>
    </source>
</evidence>
<feature type="binding site" evidence="6">
    <location>
        <begin position="221"/>
        <end position="224"/>
    </location>
    <ligand>
        <name>substrate</name>
    </ligand>
</feature>
<organism evidence="9 10">
    <name type="scientific">Croceimicrobium hydrocarbonivorans</name>
    <dbReference type="NCBI Taxonomy" id="2761580"/>
    <lineage>
        <taxon>Bacteria</taxon>
        <taxon>Pseudomonadati</taxon>
        <taxon>Bacteroidota</taxon>
        <taxon>Flavobacteriia</taxon>
        <taxon>Flavobacteriales</taxon>
        <taxon>Owenweeksiaceae</taxon>
        <taxon>Croceimicrobium</taxon>
    </lineage>
</organism>